<dbReference type="Proteomes" id="UP000060787">
    <property type="component" value="Chromosome"/>
</dbReference>
<dbReference type="STRING" id="84531.LA76x_2289"/>
<protein>
    <submittedName>
        <fullName evidence="2">Phosphoenolpyruvate phosphomutase family protein</fullName>
    </submittedName>
</protein>
<dbReference type="AlphaFoldDB" id="A0A0S2FA83"/>
<dbReference type="EMBL" id="CP011129">
    <property type="protein sequence ID" value="ALN80422.1"/>
    <property type="molecule type" value="Genomic_DNA"/>
</dbReference>
<dbReference type="Gene3D" id="3.20.20.60">
    <property type="entry name" value="Phosphoenolpyruvate-binding domains"/>
    <property type="match status" value="1"/>
</dbReference>
<dbReference type="CDD" id="cd00377">
    <property type="entry name" value="ICL_PEPM"/>
    <property type="match status" value="1"/>
</dbReference>
<dbReference type="Pfam" id="PF13714">
    <property type="entry name" value="PEP_mutase"/>
    <property type="match status" value="1"/>
</dbReference>
<proteinExistence type="predicted"/>
<dbReference type="PANTHER" id="PTHR42905:SF16">
    <property type="entry name" value="CARBOXYPHOSPHONOENOLPYRUVATE PHOSPHONOMUTASE-LIKE PROTEIN (AFU_ORTHOLOGUE AFUA_5G07230)"/>
    <property type="match status" value="1"/>
</dbReference>
<reference evidence="2 3" key="1">
    <citation type="journal article" date="2015" name="BMC Genomics">
        <title>Comparative genomics and metabolic profiling of the genus Lysobacter.</title>
        <authorList>
            <person name="de Bruijn I."/>
            <person name="Cheng X."/>
            <person name="de Jager V."/>
            <person name="Exposito R.G."/>
            <person name="Watrous J."/>
            <person name="Patel N."/>
            <person name="Postma J."/>
            <person name="Dorrestein P.C."/>
            <person name="Kobayashi D."/>
            <person name="Raaijmakers J.M."/>
        </authorList>
    </citation>
    <scope>NUCLEOTIDE SEQUENCE [LARGE SCALE GENOMIC DNA]</scope>
    <source>
        <strain evidence="2 3">76</strain>
    </source>
</reference>
<dbReference type="InterPro" id="IPR039556">
    <property type="entry name" value="ICL/PEPM"/>
</dbReference>
<dbReference type="GO" id="GO:0003824">
    <property type="term" value="F:catalytic activity"/>
    <property type="evidence" value="ECO:0007669"/>
    <property type="project" value="InterPro"/>
</dbReference>
<evidence type="ECO:0000313" key="3">
    <source>
        <dbReference type="Proteomes" id="UP000060787"/>
    </source>
</evidence>
<keyword evidence="1" id="KW-0479">Metal-binding</keyword>
<dbReference type="InterPro" id="IPR040442">
    <property type="entry name" value="Pyrv_kinase-like_dom_sf"/>
</dbReference>
<evidence type="ECO:0000256" key="1">
    <source>
        <dbReference type="ARBA" id="ARBA00022723"/>
    </source>
</evidence>
<evidence type="ECO:0000313" key="2">
    <source>
        <dbReference type="EMBL" id="ALN80422.1"/>
    </source>
</evidence>
<keyword evidence="2" id="KW-0670">Pyruvate</keyword>
<sequence>MSAQAQQADHFHSLHRDGLLLLANAWDAGTARLIESLGAKAVATTSAGVAWSHGYPDGDLLPVRRLVATIADIVRVIRVPLTVDVEGGYSDDPAAVAETVAGLIDVGAVGINLEDGGGDPELLCAKIEHIKRASARLGVALFVNTRTDVYLRGLAPPERRVEETLARAARYRAAGADGLFVPGLTDETEVRAIAADAGLPLNLLARPALPAAAELERWGVRRLSAGSDISQSVFARTSALASGFLSDGDSRPLGADVMAYSQLNALFADR</sequence>
<dbReference type="PATRIC" id="fig|84531.8.peg.2301"/>
<dbReference type="GO" id="GO:0046872">
    <property type="term" value="F:metal ion binding"/>
    <property type="evidence" value="ECO:0007669"/>
    <property type="project" value="UniProtKB-KW"/>
</dbReference>
<gene>
    <name evidence="2" type="ORF">LA76x_2289</name>
</gene>
<dbReference type="PANTHER" id="PTHR42905">
    <property type="entry name" value="PHOSPHOENOLPYRUVATE CARBOXYLASE"/>
    <property type="match status" value="1"/>
</dbReference>
<dbReference type="eggNOG" id="COG2513">
    <property type="taxonomic scope" value="Bacteria"/>
</dbReference>
<name>A0A0S2FA83_LYSAN</name>
<accession>A0A0S2FA83</accession>
<dbReference type="KEGG" id="lab:LA76x_2289"/>
<keyword evidence="3" id="KW-1185">Reference proteome</keyword>
<dbReference type="SUPFAM" id="SSF51621">
    <property type="entry name" value="Phosphoenolpyruvate/pyruvate domain"/>
    <property type="match status" value="1"/>
</dbReference>
<organism evidence="2 3">
    <name type="scientific">Lysobacter antibioticus</name>
    <dbReference type="NCBI Taxonomy" id="84531"/>
    <lineage>
        <taxon>Bacteria</taxon>
        <taxon>Pseudomonadati</taxon>
        <taxon>Pseudomonadota</taxon>
        <taxon>Gammaproteobacteria</taxon>
        <taxon>Lysobacterales</taxon>
        <taxon>Lysobacteraceae</taxon>
        <taxon>Lysobacter</taxon>
    </lineage>
</organism>
<dbReference type="InterPro" id="IPR015813">
    <property type="entry name" value="Pyrv/PenolPyrv_kinase-like_dom"/>
</dbReference>
<dbReference type="RefSeq" id="WP_057917741.1">
    <property type="nucleotide sequence ID" value="NZ_CP011129.1"/>
</dbReference>